<evidence type="ECO:0000256" key="1">
    <source>
        <dbReference type="SAM" id="Phobius"/>
    </source>
</evidence>
<feature type="transmembrane region" description="Helical" evidence="1">
    <location>
        <begin position="6"/>
        <end position="28"/>
    </location>
</feature>
<feature type="transmembrane region" description="Helical" evidence="1">
    <location>
        <begin position="49"/>
        <end position="67"/>
    </location>
</feature>
<evidence type="ECO:0000313" key="3">
    <source>
        <dbReference type="Proteomes" id="UP000198908"/>
    </source>
</evidence>
<protein>
    <recommendedName>
        <fullName evidence="4">DUF4239 domain-containing protein</fullName>
    </recommendedName>
</protein>
<sequence>MIFFAYALTYSLGLFFGLLACIKVGHIVGRRRHIRDGEPADGGSGAIDGAVYGLVGLLLAFSFSGAITRYDMYRNLLVEEASAITGSYARLDLLPPTSQPALRSLMRQYVQARIDAYRAIYDSHDENTAFARGRELQDEMWTKAMLVAKDSGSAAVLSQVSDSLDRMFDFPARQHAAQSGHPPAVISSLMFVLAMMAALIAGYGMGSLHTMPLLRVMVFSAAMAITMYVIIDMEYPGSGFFNPDSIEQILVETLKGMN</sequence>
<dbReference type="OrthoDB" id="116415at2"/>
<proteinExistence type="predicted"/>
<keyword evidence="1" id="KW-0472">Membrane</keyword>
<feature type="transmembrane region" description="Helical" evidence="1">
    <location>
        <begin position="184"/>
        <end position="206"/>
    </location>
</feature>
<dbReference type="Proteomes" id="UP000198908">
    <property type="component" value="Unassembled WGS sequence"/>
</dbReference>
<accession>A0A1G6SBV6</accession>
<gene>
    <name evidence="2" type="ORF">SAMN05421548_11517</name>
</gene>
<dbReference type="STRING" id="416944.SAMN05421548_11517"/>
<organism evidence="2 3">
    <name type="scientific">Paraburkholderia lycopersici</name>
    <dbReference type="NCBI Taxonomy" id="416944"/>
    <lineage>
        <taxon>Bacteria</taxon>
        <taxon>Pseudomonadati</taxon>
        <taxon>Pseudomonadota</taxon>
        <taxon>Betaproteobacteria</taxon>
        <taxon>Burkholderiales</taxon>
        <taxon>Burkholderiaceae</taxon>
        <taxon>Paraburkholderia</taxon>
    </lineage>
</organism>
<reference evidence="3" key="1">
    <citation type="submission" date="2016-09" db="EMBL/GenBank/DDBJ databases">
        <authorList>
            <person name="Varghese N."/>
            <person name="Submissions S."/>
        </authorList>
    </citation>
    <scope>NUCLEOTIDE SEQUENCE [LARGE SCALE GENOMIC DNA]</scope>
    <source>
        <strain evidence="3">TNe-862</strain>
    </source>
</reference>
<keyword evidence="1" id="KW-1133">Transmembrane helix</keyword>
<dbReference type="AlphaFoldDB" id="A0A1G6SBV6"/>
<keyword evidence="1" id="KW-0812">Transmembrane</keyword>
<feature type="transmembrane region" description="Helical" evidence="1">
    <location>
        <begin position="213"/>
        <end position="231"/>
    </location>
</feature>
<dbReference type="RefSeq" id="WP_091998608.1">
    <property type="nucleotide sequence ID" value="NZ_FMYQ01000015.1"/>
</dbReference>
<dbReference type="EMBL" id="FMYQ01000015">
    <property type="protein sequence ID" value="SDD14378.1"/>
    <property type="molecule type" value="Genomic_DNA"/>
</dbReference>
<evidence type="ECO:0000313" key="2">
    <source>
        <dbReference type="EMBL" id="SDD14378.1"/>
    </source>
</evidence>
<name>A0A1G6SBV6_9BURK</name>
<dbReference type="Pfam" id="PF14023">
    <property type="entry name" value="Bestrophin-like"/>
    <property type="match status" value="1"/>
</dbReference>
<dbReference type="InterPro" id="IPR025333">
    <property type="entry name" value="DUF4239"/>
</dbReference>
<evidence type="ECO:0008006" key="4">
    <source>
        <dbReference type="Google" id="ProtNLM"/>
    </source>
</evidence>
<keyword evidence="3" id="KW-1185">Reference proteome</keyword>